<organism evidence="2 3">
    <name type="scientific">Microcosmobacter mediterraneus</name>
    <dbReference type="NCBI Taxonomy" id="3075607"/>
    <lineage>
        <taxon>Bacteria</taxon>
        <taxon>Pseudomonadati</taxon>
        <taxon>Bacteroidota</taxon>
        <taxon>Flavobacteriia</taxon>
        <taxon>Flavobacteriales</taxon>
        <taxon>Flavobacteriaceae</taxon>
        <taxon>Microcosmobacter</taxon>
    </lineage>
</organism>
<name>A0ABU2YJV2_9FLAO</name>
<dbReference type="EMBL" id="JAVRIA010000002">
    <property type="protein sequence ID" value="MDT0557969.1"/>
    <property type="molecule type" value="Genomic_DNA"/>
</dbReference>
<accession>A0ABU2YJV2</accession>
<proteinExistence type="predicted"/>
<feature type="domain" description="6-phosphogluconate dehydrogenase NADP-binding" evidence="1">
    <location>
        <begin position="4"/>
        <end position="51"/>
    </location>
</feature>
<dbReference type="Proteomes" id="UP001259492">
    <property type="component" value="Unassembled WGS sequence"/>
</dbReference>
<sequence>MNKQISIIGCGWFGLPLAKQLLKQGYLVKGTTTSQEKLQHLKAFGILAYSLRVLEDSIDGNIEAVLEGSDILVLNIPPGLRKNPNANYINKIRQLLPFIEKSSVSQLVLISSTSVFKDEFPFSIIYNRTVPNAGSKKAKQLIEVERLCATNNSFKTLIIRFSGLTGNERHPIHMLSGRTDIKNPEAPINLIHLEDCVNIVSLLFQKNSTNNTYNLSYPYHPAREIYYRSKAEALGLQPPTFNTMLSSVGKIIDSSEIETELEYTFKVKI</sequence>
<dbReference type="PANTHER" id="PTHR48079:SF6">
    <property type="entry name" value="NAD(P)-BINDING DOMAIN-CONTAINING PROTEIN-RELATED"/>
    <property type="match status" value="1"/>
</dbReference>
<evidence type="ECO:0000313" key="2">
    <source>
        <dbReference type="EMBL" id="MDT0557969.1"/>
    </source>
</evidence>
<dbReference type="Gene3D" id="3.40.50.720">
    <property type="entry name" value="NAD(P)-binding Rossmann-like Domain"/>
    <property type="match status" value="1"/>
</dbReference>
<evidence type="ECO:0000313" key="3">
    <source>
        <dbReference type="Proteomes" id="UP001259492"/>
    </source>
</evidence>
<dbReference type="InterPro" id="IPR051783">
    <property type="entry name" value="NAD(P)-dependent_oxidoreduct"/>
</dbReference>
<dbReference type="SUPFAM" id="SSF51735">
    <property type="entry name" value="NAD(P)-binding Rossmann-fold domains"/>
    <property type="match status" value="1"/>
</dbReference>
<keyword evidence="3" id="KW-1185">Reference proteome</keyword>
<protein>
    <recommendedName>
        <fullName evidence="1">6-phosphogluconate dehydrogenase NADP-binding domain-containing protein</fullName>
    </recommendedName>
</protein>
<gene>
    <name evidence="2" type="ORF">RM697_04890</name>
</gene>
<reference evidence="2 3" key="1">
    <citation type="submission" date="2023-09" db="EMBL/GenBank/DDBJ databases">
        <authorList>
            <person name="Rey-Velasco X."/>
        </authorList>
    </citation>
    <scope>NUCLEOTIDE SEQUENCE [LARGE SCALE GENOMIC DNA]</scope>
    <source>
        <strain evidence="2 3">W332</strain>
    </source>
</reference>
<dbReference type="RefSeq" id="WP_311426741.1">
    <property type="nucleotide sequence ID" value="NZ_JAVRIA010000002.1"/>
</dbReference>
<dbReference type="Pfam" id="PF03446">
    <property type="entry name" value="NAD_binding_2"/>
    <property type="match status" value="1"/>
</dbReference>
<dbReference type="PANTHER" id="PTHR48079">
    <property type="entry name" value="PROTEIN YEEZ"/>
    <property type="match status" value="1"/>
</dbReference>
<dbReference type="InterPro" id="IPR036291">
    <property type="entry name" value="NAD(P)-bd_dom_sf"/>
</dbReference>
<evidence type="ECO:0000259" key="1">
    <source>
        <dbReference type="Pfam" id="PF03446"/>
    </source>
</evidence>
<dbReference type="InterPro" id="IPR006115">
    <property type="entry name" value="6PGDH_NADP-bd"/>
</dbReference>
<comment type="caution">
    <text evidence="2">The sequence shown here is derived from an EMBL/GenBank/DDBJ whole genome shotgun (WGS) entry which is preliminary data.</text>
</comment>